<gene>
    <name evidence="2" type="ORF">JAAARDRAFT_200748</name>
</gene>
<keyword evidence="3" id="KW-1185">Reference proteome</keyword>
<feature type="compositionally biased region" description="Polar residues" evidence="1">
    <location>
        <begin position="862"/>
        <end position="871"/>
    </location>
</feature>
<feature type="region of interest" description="Disordered" evidence="1">
    <location>
        <begin position="123"/>
        <end position="246"/>
    </location>
</feature>
<accession>A0A067P3Q2</accession>
<name>A0A067P3Q2_9AGAM</name>
<feature type="region of interest" description="Disordered" evidence="1">
    <location>
        <begin position="710"/>
        <end position="735"/>
    </location>
</feature>
<evidence type="ECO:0000313" key="2">
    <source>
        <dbReference type="EMBL" id="KDQ49533.1"/>
    </source>
</evidence>
<feature type="region of interest" description="Disordered" evidence="1">
    <location>
        <begin position="749"/>
        <end position="780"/>
    </location>
</feature>
<reference evidence="3" key="1">
    <citation type="journal article" date="2014" name="Proc. Natl. Acad. Sci. U.S.A.">
        <title>Extensive sampling of basidiomycete genomes demonstrates inadequacy of the white-rot/brown-rot paradigm for wood decay fungi.</title>
        <authorList>
            <person name="Riley R."/>
            <person name="Salamov A.A."/>
            <person name="Brown D.W."/>
            <person name="Nagy L.G."/>
            <person name="Floudas D."/>
            <person name="Held B.W."/>
            <person name="Levasseur A."/>
            <person name="Lombard V."/>
            <person name="Morin E."/>
            <person name="Otillar R."/>
            <person name="Lindquist E.A."/>
            <person name="Sun H."/>
            <person name="LaButti K.M."/>
            <person name="Schmutz J."/>
            <person name="Jabbour D."/>
            <person name="Luo H."/>
            <person name="Baker S.E."/>
            <person name="Pisabarro A.G."/>
            <person name="Walton J.D."/>
            <person name="Blanchette R.A."/>
            <person name="Henrissat B."/>
            <person name="Martin F."/>
            <person name="Cullen D."/>
            <person name="Hibbett D.S."/>
            <person name="Grigoriev I.V."/>
        </authorList>
    </citation>
    <scope>NUCLEOTIDE SEQUENCE [LARGE SCALE GENOMIC DNA]</scope>
    <source>
        <strain evidence="3">MUCL 33604</strain>
    </source>
</reference>
<dbReference type="HOGENOM" id="CLU_247826_0_0_1"/>
<feature type="compositionally biased region" description="Acidic residues" evidence="1">
    <location>
        <begin position="879"/>
        <end position="893"/>
    </location>
</feature>
<dbReference type="Proteomes" id="UP000027265">
    <property type="component" value="Unassembled WGS sequence"/>
</dbReference>
<feature type="region of interest" description="Disordered" evidence="1">
    <location>
        <begin position="278"/>
        <end position="351"/>
    </location>
</feature>
<feature type="compositionally biased region" description="Pro residues" evidence="1">
    <location>
        <begin position="293"/>
        <end position="304"/>
    </location>
</feature>
<organism evidence="2 3">
    <name type="scientific">Jaapia argillacea MUCL 33604</name>
    <dbReference type="NCBI Taxonomy" id="933084"/>
    <lineage>
        <taxon>Eukaryota</taxon>
        <taxon>Fungi</taxon>
        <taxon>Dikarya</taxon>
        <taxon>Basidiomycota</taxon>
        <taxon>Agaricomycotina</taxon>
        <taxon>Agaricomycetes</taxon>
        <taxon>Agaricomycetidae</taxon>
        <taxon>Jaapiales</taxon>
        <taxon>Jaapiaceae</taxon>
        <taxon>Jaapia</taxon>
    </lineage>
</organism>
<feature type="compositionally biased region" description="Polar residues" evidence="1">
    <location>
        <begin position="219"/>
        <end position="232"/>
    </location>
</feature>
<dbReference type="STRING" id="933084.A0A067P3Q2"/>
<feature type="region of interest" description="Disordered" evidence="1">
    <location>
        <begin position="1055"/>
        <end position="1083"/>
    </location>
</feature>
<dbReference type="InParanoid" id="A0A067P3Q2"/>
<feature type="region of interest" description="Disordered" evidence="1">
    <location>
        <begin position="460"/>
        <end position="493"/>
    </location>
</feature>
<feature type="compositionally biased region" description="Low complexity" evidence="1">
    <location>
        <begin position="183"/>
        <end position="196"/>
    </location>
</feature>
<feature type="region of interest" description="Disordered" evidence="1">
    <location>
        <begin position="862"/>
        <end position="908"/>
    </location>
</feature>
<feature type="compositionally biased region" description="Polar residues" evidence="1">
    <location>
        <begin position="280"/>
        <end position="289"/>
    </location>
</feature>
<dbReference type="EMBL" id="KL197781">
    <property type="protein sequence ID" value="KDQ49533.1"/>
    <property type="molecule type" value="Genomic_DNA"/>
</dbReference>
<protein>
    <submittedName>
        <fullName evidence="2">Uncharacterized protein</fullName>
    </submittedName>
</protein>
<feature type="compositionally biased region" description="Polar residues" evidence="1">
    <location>
        <begin position="718"/>
        <end position="728"/>
    </location>
</feature>
<feature type="compositionally biased region" description="Polar residues" evidence="1">
    <location>
        <begin position="162"/>
        <end position="172"/>
    </location>
</feature>
<dbReference type="AlphaFoldDB" id="A0A067P3Q2"/>
<feature type="compositionally biased region" description="Low complexity" evidence="1">
    <location>
        <begin position="760"/>
        <end position="774"/>
    </location>
</feature>
<sequence>MSADVGWLAAQSPNTSETQNLQLSLNRHSQSLRETPSTSGRSFSFTFEIPTHHTSDGRDYAGCDQSNDNGHQLISQEPYDSSDRAVVDYPIQVVSTRVNGGTAVTKEGVTVKAPLPLEDGLLGDQGHPTEGTSLSCDAASRHDPTRRKGVMGRPVLERHRNIVSTSLSNVSESPYPKALLAPKSSSGSGRLASSKLPVRNDRLRHQVPTPPWYSRSLRPVSTESPAPQNENSVPDEPAISNGVFPTASGETPCTHLTHSFIPPTNLMMCIEPFANYPESHPQSPWSLQSKFPPITPPPDGPSANPPLILQRHPSFEPETSLASAVPGLPPSTFAPPESSMNIPDPNQRGSTSTPILDRLSVPTMQPLPLVLAGDSNHASVATSTFPPERSANHSGSSLTVSSSMQEMDELLPDVTVECAVGENLLTATEQAGVTEVSALTLFGERSGLGSEMVLNDRLEDTTGEPVPTRCCRNPSPHRSISTEPPAQDLGSPFAEQRPPTFVPFRKPASFAELHPTDWSNLQLEQSSFIATPDDPDLHTFSIPRSHGCSPVSHISGSSSGLALSSPQHAYHQAINTSRSSCMALPTQPTLRLPFHHPIPPTSQLPPNLVHLFRRIPHNANLMLSPRYPPILGHCTTTSIVSRTADVSLQGEPSLFLPMSRPAPIQRNRYTSVQPQSPQDPCDHALISHISSGLESHSSHSSITLAADSRSLVEPHSSMRPSSIQQHASVQEPIPQPTVAYNVCRDHHRLRLPIPDRRNRSPTSRSPTPTVTMSTQEPTPNLSELIPPSAPIPDNFNPCSALLPQMRTSTSEMEVDPCSWQEPEAPAIPTTEAPELVHLLYHSLTQLEKLPKLLSKTLDNICTSKQGTSSHSDNVKDAGSDDDDGDGDDDDDDGFQPLPLARTSRPKRPIAQGPIRLALRKFLHDRKVLPMGSLSEPANFDAVTGIEETPDPLPDADHLQLCWEAPLSSDRNMKVISLLAIALQTELNGGKYDVLKHHGWLEMSKSGVAKALKKRLERIKRSNRGVTVVAAARTRRGLRRHTIYAQRVQITQRNRNRGPEWTKSKGALKRLGASGTSGDETDPGKHVIKRVRHVELGWRAPSLGSLMRTMDTYQPAWQSVRGNKRLPRKLEARATKYDRVVSGLPRNWYNQAWLDSLTPSQRISLAMTPEEPIPVLDALKGTVLTHVSGKGPLIAPLPPDRPPDRPAPMSRRHIQTMFNQYGDLA</sequence>
<dbReference type="OrthoDB" id="3271141at2759"/>
<evidence type="ECO:0000256" key="1">
    <source>
        <dbReference type="SAM" id="MobiDB-lite"/>
    </source>
</evidence>
<evidence type="ECO:0000313" key="3">
    <source>
        <dbReference type="Proteomes" id="UP000027265"/>
    </source>
</evidence>
<proteinExistence type="predicted"/>